<feature type="transmembrane region" description="Helical" evidence="2">
    <location>
        <begin position="183"/>
        <end position="201"/>
    </location>
</feature>
<feature type="coiled-coil region" evidence="1">
    <location>
        <begin position="468"/>
        <end position="513"/>
    </location>
</feature>
<dbReference type="InterPro" id="IPR007891">
    <property type="entry name" value="CHASE3"/>
</dbReference>
<gene>
    <name evidence="4" type="ORF">D4L85_06310</name>
</gene>
<dbReference type="Gene3D" id="3.30.450.40">
    <property type="match status" value="1"/>
</dbReference>
<evidence type="ECO:0000313" key="4">
    <source>
        <dbReference type="EMBL" id="AYB30220.1"/>
    </source>
</evidence>
<dbReference type="Proteomes" id="UP000266183">
    <property type="component" value="Chromosome"/>
</dbReference>
<evidence type="ECO:0000259" key="3">
    <source>
        <dbReference type="SMART" id="SM00065"/>
    </source>
</evidence>
<keyword evidence="5" id="KW-1185">Reference proteome</keyword>
<keyword evidence="1" id="KW-0175">Coiled coil</keyword>
<dbReference type="Pfam" id="PF05227">
    <property type="entry name" value="CHASE3"/>
    <property type="match status" value="1"/>
</dbReference>
<dbReference type="RefSeq" id="WP_119753505.1">
    <property type="nucleotide sequence ID" value="NZ_CP032382.1"/>
</dbReference>
<organism evidence="4 5">
    <name type="scientific">Chryseolinea soli</name>
    <dbReference type="NCBI Taxonomy" id="2321403"/>
    <lineage>
        <taxon>Bacteria</taxon>
        <taxon>Pseudomonadati</taxon>
        <taxon>Bacteroidota</taxon>
        <taxon>Cytophagia</taxon>
        <taxon>Cytophagales</taxon>
        <taxon>Fulvivirgaceae</taxon>
        <taxon>Chryseolinea</taxon>
    </lineage>
</organism>
<dbReference type="Pfam" id="PF13185">
    <property type="entry name" value="GAF_2"/>
    <property type="match status" value="1"/>
</dbReference>
<keyword evidence="2" id="KW-0472">Membrane</keyword>
<dbReference type="InterPro" id="IPR029016">
    <property type="entry name" value="GAF-like_dom_sf"/>
</dbReference>
<accession>A0A385SLB8</accession>
<dbReference type="InterPro" id="IPR003018">
    <property type="entry name" value="GAF"/>
</dbReference>
<evidence type="ECO:0000313" key="5">
    <source>
        <dbReference type="Proteomes" id="UP000266183"/>
    </source>
</evidence>
<keyword evidence="2" id="KW-0812">Transmembrane</keyword>
<dbReference type="SMART" id="SM00065">
    <property type="entry name" value="GAF"/>
    <property type="match status" value="1"/>
</dbReference>
<reference evidence="5" key="1">
    <citation type="submission" date="2018-09" db="EMBL/GenBank/DDBJ databases">
        <title>Chryseolinea sp. KIS68-18 isolated from soil.</title>
        <authorList>
            <person name="Weon H.-Y."/>
            <person name="Kwon S.-W."/>
            <person name="Lee S.A."/>
        </authorList>
    </citation>
    <scope>NUCLEOTIDE SEQUENCE [LARGE SCALE GENOMIC DNA]</scope>
    <source>
        <strain evidence="5">KIS68-18</strain>
    </source>
</reference>
<keyword evidence="2" id="KW-1133">Transmembrane helix</keyword>
<sequence>MKKFFTDNWIILIIGVALAASTILAFHNNNIIQQNIAQQKETVLVTQRTQQILSSVMHGLDLGVRGFGLTKDQAMLRPFNEAVTTSPGIFRQLDSLLKKQEYNDAGKLDEVKREVDNYITFSKQMVENARIDSMRTFVAMLSEDRGYGVWKKYDEVSKPLLAFENDLNQKAISNYDAAMRSNLGLQLSIVILALPILVLFVKRVRKEREARHALLLEVEENNRNYVFNSGEKDDSSAQAINDASIRNVRMASEFIKSMTNGNYDVNWEGLNEKNSALNADTLAGNLLQMREQLKKLKQEDDKRNWMNEGLASFSELVRNNQHDNTLLADKCVSYLVKYLNAQQGSLFVLEGEEGDTYLELKACFAFDKKKWMEKRVDIGNGLVGQAFLEGDTIQLKDIPLGYTTITSGLGDATPRHLVIVPLKYDITTVAILEMAAFSDFEEHHILFLKKAGEFLASAILNSQTTFKMKNLLEQAHINEEQMRQREEEMRQNMEELQATQEELVRKEREMQKRMAGEVSSK</sequence>
<dbReference type="AlphaFoldDB" id="A0A385SLB8"/>
<dbReference type="OrthoDB" id="1109395at2"/>
<proteinExistence type="predicted"/>
<name>A0A385SLB8_9BACT</name>
<dbReference type="SUPFAM" id="SSF55781">
    <property type="entry name" value="GAF domain-like"/>
    <property type="match status" value="1"/>
</dbReference>
<evidence type="ECO:0000256" key="1">
    <source>
        <dbReference type="SAM" id="Coils"/>
    </source>
</evidence>
<protein>
    <recommendedName>
        <fullName evidence="3">GAF domain-containing protein</fullName>
    </recommendedName>
</protein>
<dbReference type="KEGG" id="chk:D4L85_06310"/>
<feature type="domain" description="GAF" evidence="3">
    <location>
        <begin position="323"/>
        <end position="469"/>
    </location>
</feature>
<dbReference type="EMBL" id="CP032382">
    <property type="protein sequence ID" value="AYB30220.1"/>
    <property type="molecule type" value="Genomic_DNA"/>
</dbReference>
<evidence type="ECO:0000256" key="2">
    <source>
        <dbReference type="SAM" id="Phobius"/>
    </source>
</evidence>